<keyword evidence="6" id="KW-1185">Reference proteome</keyword>
<dbReference type="PROSITE" id="PS01124">
    <property type="entry name" value="HTH_ARAC_FAMILY_2"/>
    <property type="match status" value="1"/>
</dbReference>
<evidence type="ECO:0000256" key="2">
    <source>
        <dbReference type="ARBA" id="ARBA00023125"/>
    </source>
</evidence>
<dbReference type="PANTHER" id="PTHR43280">
    <property type="entry name" value="ARAC-FAMILY TRANSCRIPTIONAL REGULATOR"/>
    <property type="match status" value="1"/>
</dbReference>
<dbReference type="InterPro" id="IPR037923">
    <property type="entry name" value="HTH-like"/>
</dbReference>
<evidence type="ECO:0000256" key="3">
    <source>
        <dbReference type="ARBA" id="ARBA00023163"/>
    </source>
</evidence>
<dbReference type="Gene3D" id="1.10.10.60">
    <property type="entry name" value="Homeodomain-like"/>
    <property type="match status" value="1"/>
</dbReference>
<evidence type="ECO:0000256" key="1">
    <source>
        <dbReference type="ARBA" id="ARBA00023015"/>
    </source>
</evidence>
<dbReference type="SUPFAM" id="SSF51215">
    <property type="entry name" value="Regulatory protein AraC"/>
    <property type="match status" value="1"/>
</dbReference>
<dbReference type="SMART" id="SM00342">
    <property type="entry name" value="HTH_ARAC"/>
    <property type="match status" value="1"/>
</dbReference>
<keyword evidence="3" id="KW-0804">Transcription</keyword>
<dbReference type="Proteomes" id="UP000830158">
    <property type="component" value="Chromosome"/>
</dbReference>
<sequence length="271" mass="29268">MVETRQPVLGVGYAPARGGTVELRRFPETGVLRGPVHRQPVRPDFHVVGLVTGGTGRHAVDFHAEPLTEGSVFWLRPGQVHRVLDAARLSGVLVLFTASALAPGTPVAAFADDALRPSQWSADARDALTRTALRHLELLLAAPAPARDLADALRLALGPLVAAAPAAPGPATAVFERFAAAVEAEHRRRHHVRDYQQTVHASARTIDRAVRRARGVSAKRFLDERIALEARRRLATSDTTVAALAAELGFTEATNFVKFYRRMTGTTPRAT</sequence>
<accession>A0ABY4P388</accession>
<keyword evidence="1" id="KW-0805">Transcription regulation</keyword>
<dbReference type="RefSeq" id="WP_158224442.1">
    <property type="nucleotide sequence ID" value="NZ_CP091196.1"/>
</dbReference>
<keyword evidence="2" id="KW-0238">DNA-binding</keyword>
<evidence type="ECO:0000259" key="4">
    <source>
        <dbReference type="PROSITE" id="PS01124"/>
    </source>
</evidence>
<dbReference type="InterPro" id="IPR003313">
    <property type="entry name" value="AraC-bd"/>
</dbReference>
<feature type="domain" description="HTH araC/xylS-type" evidence="4">
    <location>
        <begin position="176"/>
        <end position="271"/>
    </location>
</feature>
<organism evidence="5 6">
    <name type="scientific">Amycolatopsis thermalba</name>
    <dbReference type="NCBI Taxonomy" id="944492"/>
    <lineage>
        <taxon>Bacteria</taxon>
        <taxon>Bacillati</taxon>
        <taxon>Actinomycetota</taxon>
        <taxon>Actinomycetes</taxon>
        <taxon>Pseudonocardiales</taxon>
        <taxon>Pseudonocardiaceae</taxon>
        <taxon>Amycolatopsis</taxon>
    </lineage>
</organism>
<protein>
    <submittedName>
        <fullName evidence="5">AraC family transcriptional regulator</fullName>
    </submittedName>
</protein>
<name>A0ABY4P388_9PSEU</name>
<gene>
    <name evidence="5" type="ORF">L1857_30115</name>
</gene>
<dbReference type="InterPro" id="IPR018060">
    <property type="entry name" value="HTH_AraC"/>
</dbReference>
<reference evidence="5" key="1">
    <citation type="submission" date="2022-01" db="EMBL/GenBank/DDBJ databases">
        <title>PSI-footprinting approach for the identification of protein synthesis inhibitor producers.</title>
        <authorList>
            <person name="Handel F."/>
            <person name="Kulik A."/>
            <person name="Wex K.W."/>
            <person name="Berscheid A."/>
            <person name="Saur J.S."/>
            <person name="Winkler A."/>
            <person name="Wibberg D."/>
            <person name="Kalinowski J."/>
            <person name="Broetz-Oesterhelt H."/>
            <person name="Mast Y."/>
        </authorList>
    </citation>
    <scope>NUCLEOTIDE SEQUENCE</scope>
    <source>
        <strain evidence="5">KNN 49.3e</strain>
    </source>
</reference>
<dbReference type="PANTHER" id="PTHR43280:SF32">
    <property type="entry name" value="TRANSCRIPTIONAL REGULATORY PROTEIN"/>
    <property type="match status" value="1"/>
</dbReference>
<proteinExistence type="predicted"/>
<dbReference type="InterPro" id="IPR009057">
    <property type="entry name" value="Homeodomain-like_sf"/>
</dbReference>
<dbReference type="EMBL" id="CP091196">
    <property type="protein sequence ID" value="UQS26759.1"/>
    <property type="molecule type" value="Genomic_DNA"/>
</dbReference>
<dbReference type="SUPFAM" id="SSF46689">
    <property type="entry name" value="Homeodomain-like"/>
    <property type="match status" value="1"/>
</dbReference>
<dbReference type="Pfam" id="PF12833">
    <property type="entry name" value="HTH_18"/>
    <property type="match status" value="1"/>
</dbReference>
<dbReference type="Pfam" id="PF02311">
    <property type="entry name" value="AraC_binding"/>
    <property type="match status" value="1"/>
</dbReference>
<evidence type="ECO:0000313" key="5">
    <source>
        <dbReference type="EMBL" id="UQS26759.1"/>
    </source>
</evidence>
<evidence type="ECO:0000313" key="6">
    <source>
        <dbReference type="Proteomes" id="UP000830158"/>
    </source>
</evidence>